<reference evidence="1" key="1">
    <citation type="submission" date="2023-03" db="EMBL/GenBank/DDBJ databases">
        <title>Massive genome expansion in bonnet fungi (Mycena s.s.) driven by repeated elements and novel gene families across ecological guilds.</title>
        <authorList>
            <consortium name="Lawrence Berkeley National Laboratory"/>
            <person name="Harder C.B."/>
            <person name="Miyauchi S."/>
            <person name="Viragh M."/>
            <person name="Kuo A."/>
            <person name="Thoen E."/>
            <person name="Andreopoulos B."/>
            <person name="Lu D."/>
            <person name="Skrede I."/>
            <person name="Drula E."/>
            <person name="Henrissat B."/>
            <person name="Morin E."/>
            <person name="Kohler A."/>
            <person name="Barry K."/>
            <person name="LaButti K."/>
            <person name="Morin E."/>
            <person name="Salamov A."/>
            <person name="Lipzen A."/>
            <person name="Mereny Z."/>
            <person name="Hegedus B."/>
            <person name="Baldrian P."/>
            <person name="Stursova M."/>
            <person name="Weitz H."/>
            <person name="Taylor A."/>
            <person name="Grigoriev I.V."/>
            <person name="Nagy L.G."/>
            <person name="Martin F."/>
            <person name="Kauserud H."/>
        </authorList>
    </citation>
    <scope>NUCLEOTIDE SEQUENCE</scope>
    <source>
        <strain evidence="1">CBHHK067</strain>
    </source>
</reference>
<name>A0AAD7D554_MYCRO</name>
<protein>
    <submittedName>
        <fullName evidence="1">Uncharacterized protein</fullName>
    </submittedName>
</protein>
<sequence length="220" mass="24491">MFKKRSSTRPNFGANLSIMELQAILGVAIATQGHLSTAKDSRSILTRPDQFPLPSSSWLIRVVSDCGNFDRIRGVSAQLAREQHPIGEWPCFKDRDNDTTRPDLPPSRTILWANLFFSLLIAAPIVHGENHELRDGHEPTELLPRHREDFLIRKASLWFRCAALSTNASLHRPSLEDTKDENCIDKGGNNNTIHCGSGSQEVVAIINPGSLDYGTKIIPM</sequence>
<gene>
    <name evidence="1" type="ORF">B0H17DRAFT_1139182</name>
</gene>
<dbReference type="AlphaFoldDB" id="A0AAD7D554"/>
<accession>A0AAD7D554</accession>
<organism evidence="1 2">
    <name type="scientific">Mycena rosella</name>
    <name type="common">Pink bonnet</name>
    <name type="synonym">Agaricus rosellus</name>
    <dbReference type="NCBI Taxonomy" id="1033263"/>
    <lineage>
        <taxon>Eukaryota</taxon>
        <taxon>Fungi</taxon>
        <taxon>Dikarya</taxon>
        <taxon>Basidiomycota</taxon>
        <taxon>Agaricomycotina</taxon>
        <taxon>Agaricomycetes</taxon>
        <taxon>Agaricomycetidae</taxon>
        <taxon>Agaricales</taxon>
        <taxon>Marasmiineae</taxon>
        <taxon>Mycenaceae</taxon>
        <taxon>Mycena</taxon>
    </lineage>
</organism>
<proteinExistence type="predicted"/>
<keyword evidence="2" id="KW-1185">Reference proteome</keyword>
<evidence type="ECO:0000313" key="2">
    <source>
        <dbReference type="Proteomes" id="UP001221757"/>
    </source>
</evidence>
<dbReference type="Proteomes" id="UP001221757">
    <property type="component" value="Unassembled WGS sequence"/>
</dbReference>
<evidence type="ECO:0000313" key="1">
    <source>
        <dbReference type="EMBL" id="KAJ7678781.1"/>
    </source>
</evidence>
<comment type="caution">
    <text evidence="1">The sequence shown here is derived from an EMBL/GenBank/DDBJ whole genome shotgun (WGS) entry which is preliminary data.</text>
</comment>
<dbReference type="EMBL" id="JARKIE010000131">
    <property type="protein sequence ID" value="KAJ7678781.1"/>
    <property type="molecule type" value="Genomic_DNA"/>
</dbReference>